<proteinExistence type="predicted"/>
<protein>
    <submittedName>
        <fullName evidence="2">Maleylpyruvate isomerase family mycothiol-dependent enzyme</fullName>
    </submittedName>
</protein>
<feature type="domain" description="Mycothiol-dependent maleylpyruvate isomerase metal-binding" evidence="1">
    <location>
        <begin position="22"/>
        <end position="156"/>
    </location>
</feature>
<dbReference type="GO" id="GO:0046872">
    <property type="term" value="F:metal ion binding"/>
    <property type="evidence" value="ECO:0007669"/>
    <property type="project" value="InterPro"/>
</dbReference>
<dbReference type="Gene3D" id="3.30.1050.20">
    <property type="match status" value="1"/>
</dbReference>
<gene>
    <name evidence="2" type="ORF">E3O49_05330</name>
</gene>
<keyword evidence="2" id="KW-0413">Isomerase</keyword>
<dbReference type="Proteomes" id="UP000297403">
    <property type="component" value="Unassembled WGS sequence"/>
</dbReference>
<dbReference type="NCBIfam" id="TIGR03083">
    <property type="entry name" value="maleylpyruvate isomerase family mycothiol-dependent enzyme"/>
    <property type="match status" value="1"/>
</dbReference>
<evidence type="ECO:0000259" key="1">
    <source>
        <dbReference type="Pfam" id="PF11716"/>
    </source>
</evidence>
<evidence type="ECO:0000313" key="2">
    <source>
        <dbReference type="EMBL" id="TFC50171.1"/>
    </source>
</evidence>
<dbReference type="Pfam" id="PF11716">
    <property type="entry name" value="MDMPI_N"/>
    <property type="match status" value="1"/>
</dbReference>
<dbReference type="AlphaFoldDB" id="A0AAQ2C7A4"/>
<dbReference type="InterPro" id="IPR024344">
    <property type="entry name" value="MDMPI_metal-binding"/>
</dbReference>
<dbReference type="EMBL" id="SOFY01000021">
    <property type="protein sequence ID" value="TFC50171.1"/>
    <property type="molecule type" value="Genomic_DNA"/>
</dbReference>
<dbReference type="InterPro" id="IPR036527">
    <property type="entry name" value="SCP2_sterol-bd_dom_sf"/>
</dbReference>
<name>A0AAQ2C7A4_9MICO</name>
<dbReference type="SUPFAM" id="SSF55718">
    <property type="entry name" value="SCP-like"/>
    <property type="match status" value="1"/>
</dbReference>
<dbReference type="Gene3D" id="1.20.120.450">
    <property type="entry name" value="dinb family like domain"/>
    <property type="match status" value="1"/>
</dbReference>
<accession>A0AAQ2C7A4</accession>
<dbReference type="InterPro" id="IPR034660">
    <property type="entry name" value="DinB/YfiT-like"/>
</dbReference>
<comment type="caution">
    <text evidence="2">The sequence shown here is derived from an EMBL/GenBank/DDBJ whole genome shotgun (WGS) entry which is preliminary data.</text>
</comment>
<sequence length="265" mass="28482">MGAVHDSAEISGWGAQLQLAGHGTAAVARILGRLTDAELDGDSLLPGWSRRHVVAHLASNARAMTRLLLWAETGVETVMYASADVRNDEIEKDSKLRPDELCVSFSESAGLLERAWRDLPKDRRMYPVRNGQGAMILVSDTVWMRTRELWVHAVDLNEGGSFRDVPAAVLNRLLGDIQRTWAGRGEDANRRLVVTDAPDSSVGPADMLPTGMGPTDAAAPEIVSGTLVDLTAWASGRGSAGVTSSTGETPIAARWLDPPALIRQL</sequence>
<dbReference type="SUPFAM" id="SSF109854">
    <property type="entry name" value="DinB/YfiT-like putative metalloenzymes"/>
    <property type="match status" value="1"/>
</dbReference>
<dbReference type="GO" id="GO:0016853">
    <property type="term" value="F:isomerase activity"/>
    <property type="evidence" value="ECO:0007669"/>
    <property type="project" value="UniProtKB-KW"/>
</dbReference>
<evidence type="ECO:0000313" key="3">
    <source>
        <dbReference type="Proteomes" id="UP000297403"/>
    </source>
</evidence>
<organism evidence="2 3">
    <name type="scientific">Cryobacterium shii</name>
    <dbReference type="NCBI Taxonomy" id="1259235"/>
    <lineage>
        <taxon>Bacteria</taxon>
        <taxon>Bacillati</taxon>
        <taxon>Actinomycetota</taxon>
        <taxon>Actinomycetes</taxon>
        <taxon>Micrococcales</taxon>
        <taxon>Microbacteriaceae</taxon>
        <taxon>Cryobacterium</taxon>
    </lineage>
</organism>
<keyword evidence="3" id="KW-1185">Reference proteome</keyword>
<reference evidence="2 3" key="1">
    <citation type="submission" date="2019-03" db="EMBL/GenBank/DDBJ databases">
        <title>Genomics of glacier-inhabiting Cryobacterium strains.</title>
        <authorList>
            <person name="Liu Q."/>
            <person name="Xin Y.-H."/>
        </authorList>
    </citation>
    <scope>NUCLEOTIDE SEQUENCE [LARGE SCALE GENOMIC DNA]</scope>
    <source>
        <strain evidence="3">TMT1-22</strain>
    </source>
</reference>
<dbReference type="RefSeq" id="WP_134366044.1">
    <property type="nucleotide sequence ID" value="NZ_SOFY01000021.1"/>
</dbReference>
<dbReference type="InterPro" id="IPR017517">
    <property type="entry name" value="Maleyloyr_isom"/>
</dbReference>